<evidence type="ECO:0000313" key="8">
    <source>
        <dbReference type="RefSeq" id="XP_021861137.2"/>
    </source>
</evidence>
<evidence type="ECO:0000256" key="1">
    <source>
        <dbReference type="ARBA" id="ARBA00004613"/>
    </source>
</evidence>
<dbReference type="SUPFAM" id="SSF52058">
    <property type="entry name" value="L domain-like"/>
    <property type="match status" value="1"/>
</dbReference>
<dbReference type="InterPro" id="IPR032675">
    <property type="entry name" value="LRR_dom_sf"/>
</dbReference>
<keyword evidence="6" id="KW-0472">Membrane</keyword>
<evidence type="ECO:0000256" key="3">
    <source>
        <dbReference type="ARBA" id="ARBA00022729"/>
    </source>
</evidence>
<keyword evidence="3" id="KW-0732">Signal</keyword>
<dbReference type="InterPro" id="IPR051582">
    <property type="entry name" value="LRR_extensin-like_regulator"/>
</dbReference>
<name>A0A9R0J5N3_SPIOL</name>
<reference evidence="7" key="1">
    <citation type="journal article" date="2021" name="Nat. Commun.">
        <title>Genomic analyses provide insights into spinach domestication and the genetic basis of agronomic traits.</title>
        <authorList>
            <person name="Cai X."/>
            <person name="Sun X."/>
            <person name="Xu C."/>
            <person name="Sun H."/>
            <person name="Wang X."/>
            <person name="Ge C."/>
            <person name="Zhang Z."/>
            <person name="Wang Q."/>
            <person name="Fei Z."/>
            <person name="Jiao C."/>
            <person name="Wang Q."/>
        </authorList>
    </citation>
    <scope>NUCLEOTIDE SEQUENCE [LARGE SCALE GENOMIC DNA]</scope>
    <source>
        <strain evidence="7">cv. Varoflay</strain>
    </source>
</reference>
<protein>
    <submittedName>
        <fullName evidence="8">Uncharacterized protein At4g06744-like</fullName>
    </submittedName>
</protein>
<feature type="transmembrane region" description="Helical" evidence="6">
    <location>
        <begin position="12"/>
        <end position="33"/>
    </location>
</feature>
<evidence type="ECO:0000256" key="6">
    <source>
        <dbReference type="SAM" id="Phobius"/>
    </source>
</evidence>
<keyword evidence="4" id="KW-0677">Repeat</keyword>
<comment type="subcellular location">
    <subcellularLocation>
        <location evidence="1">Secreted</location>
    </subcellularLocation>
</comment>
<dbReference type="GO" id="GO:0005576">
    <property type="term" value="C:extracellular region"/>
    <property type="evidence" value="ECO:0007669"/>
    <property type="project" value="UniProtKB-SubCell"/>
</dbReference>
<dbReference type="Proteomes" id="UP000813463">
    <property type="component" value="Chromosome 4"/>
</dbReference>
<evidence type="ECO:0000256" key="2">
    <source>
        <dbReference type="ARBA" id="ARBA00022525"/>
    </source>
</evidence>
<dbReference type="PANTHER" id="PTHR32093">
    <property type="entry name" value="LEUCINE-RICH REPEAT EXTENSIN-LIKE PROTEIN 3-RELATED"/>
    <property type="match status" value="1"/>
</dbReference>
<accession>A0A9R0J5N3</accession>
<feature type="region of interest" description="Disordered" evidence="5">
    <location>
        <begin position="36"/>
        <end position="55"/>
    </location>
</feature>
<sequence length="429" mass="47243">MCKKSSILATNFIHTIFILLSLFSTYYVGVVVATSSPPPSSPPPSSPSPSSLDESNVQEATKVIRQFIKGITSDNCGLSKNLTFTNTTNLCKNSKFGCTPVPFKDSLKKKDRLYSIQFDGCGITGKNITIDGFIDKLLDVSIFHANSNGFGGKIPVLSHLPYLFELDLSNNKYNGKFPMNILGATNLTLLDLGFNSFIGPVPPGLFNLQLLALFINNNKFEKDLPSNMGSTPAAFLNFANNKFTGPIPKSIGQASNTLLEVLFLNNSLSGCLPYEIGLLKKARVFDVSRNSLIGPIPRSFACLDKMEYLVLENNEFYGSIPEVVCKLPNLTKLKLSDNYFNQVGTACMKLIQKGVLDVRQNCLFGHPNQKDPKTCAEFLNKPKGCSEYENKMHNYIPCNKTAEYLDSVMSLERVPQPTPTVTYGKLTTE</sequence>
<organism evidence="7 8">
    <name type="scientific">Spinacia oleracea</name>
    <name type="common">Spinach</name>
    <dbReference type="NCBI Taxonomy" id="3562"/>
    <lineage>
        <taxon>Eukaryota</taxon>
        <taxon>Viridiplantae</taxon>
        <taxon>Streptophyta</taxon>
        <taxon>Embryophyta</taxon>
        <taxon>Tracheophyta</taxon>
        <taxon>Spermatophyta</taxon>
        <taxon>Magnoliopsida</taxon>
        <taxon>eudicotyledons</taxon>
        <taxon>Gunneridae</taxon>
        <taxon>Pentapetalae</taxon>
        <taxon>Caryophyllales</taxon>
        <taxon>Chenopodiaceae</taxon>
        <taxon>Chenopodioideae</taxon>
        <taxon>Anserineae</taxon>
        <taxon>Spinacia</taxon>
    </lineage>
</organism>
<gene>
    <name evidence="8" type="primary">LOC110800154</name>
</gene>
<dbReference type="GeneID" id="110800154"/>
<keyword evidence="6" id="KW-1133">Transmembrane helix</keyword>
<evidence type="ECO:0000256" key="5">
    <source>
        <dbReference type="SAM" id="MobiDB-lite"/>
    </source>
</evidence>
<dbReference type="RefSeq" id="XP_021861137.2">
    <property type="nucleotide sequence ID" value="XM_022005445.2"/>
</dbReference>
<evidence type="ECO:0000313" key="7">
    <source>
        <dbReference type="Proteomes" id="UP000813463"/>
    </source>
</evidence>
<keyword evidence="6" id="KW-0812">Transmembrane</keyword>
<proteinExistence type="predicted"/>
<dbReference type="GO" id="GO:0016020">
    <property type="term" value="C:membrane"/>
    <property type="evidence" value="ECO:0007669"/>
    <property type="project" value="UniProtKB-SubCell"/>
</dbReference>
<reference evidence="8" key="2">
    <citation type="submission" date="2025-08" db="UniProtKB">
        <authorList>
            <consortium name="RefSeq"/>
        </authorList>
    </citation>
    <scope>IDENTIFICATION</scope>
    <source>
        <tissue evidence="8">Leaf</tissue>
    </source>
</reference>
<feature type="compositionally biased region" description="Pro residues" evidence="5">
    <location>
        <begin position="36"/>
        <end position="47"/>
    </location>
</feature>
<dbReference type="Pfam" id="PF00560">
    <property type="entry name" value="LRR_1"/>
    <property type="match status" value="1"/>
</dbReference>
<keyword evidence="7" id="KW-1185">Reference proteome</keyword>
<evidence type="ECO:0000256" key="4">
    <source>
        <dbReference type="ARBA" id="ARBA00022737"/>
    </source>
</evidence>
<dbReference type="InterPro" id="IPR001611">
    <property type="entry name" value="Leu-rich_rpt"/>
</dbReference>
<dbReference type="Gene3D" id="3.80.10.10">
    <property type="entry name" value="Ribonuclease Inhibitor"/>
    <property type="match status" value="1"/>
</dbReference>
<keyword evidence="2" id="KW-0964">Secreted</keyword>
<dbReference type="PANTHER" id="PTHR32093:SF131">
    <property type="entry name" value="LEUCINE-RICH REPEAT-CONTAINING N-TERMINAL PLANT-TYPE DOMAIN-CONTAINING PROTEIN"/>
    <property type="match status" value="1"/>
</dbReference>
<dbReference type="AlphaFoldDB" id="A0A9R0J5N3"/>
<dbReference type="KEGG" id="soe:110800154"/>